<dbReference type="VEuPathDB" id="FungiDB:VP01_15137g1"/>
<evidence type="ECO:0000313" key="1">
    <source>
        <dbReference type="EMBL" id="KNZ60708.1"/>
    </source>
</evidence>
<evidence type="ECO:0000313" key="2">
    <source>
        <dbReference type="Proteomes" id="UP000037035"/>
    </source>
</evidence>
<gene>
    <name evidence="1" type="ORF">VP01_15137g1</name>
</gene>
<proteinExistence type="predicted"/>
<dbReference type="EMBL" id="LAVV01005706">
    <property type="protein sequence ID" value="KNZ60708.1"/>
    <property type="molecule type" value="Genomic_DNA"/>
</dbReference>
<feature type="non-terminal residue" evidence="1">
    <location>
        <position position="1"/>
    </location>
</feature>
<accession>A0A0L6VIY0</accession>
<sequence length="92" mass="10019">LPNIIYQCEIAVTNAGVKIQEALEIGSPKIKWAVTIPCVPGFQSKLPHILNNKDNFSFWIKTLADLGRLDAGLTLSMVNPKKAEAQARQAGC</sequence>
<name>A0A0L6VIY0_9BASI</name>
<dbReference type="Proteomes" id="UP000037035">
    <property type="component" value="Unassembled WGS sequence"/>
</dbReference>
<organism evidence="1 2">
    <name type="scientific">Puccinia sorghi</name>
    <dbReference type="NCBI Taxonomy" id="27349"/>
    <lineage>
        <taxon>Eukaryota</taxon>
        <taxon>Fungi</taxon>
        <taxon>Dikarya</taxon>
        <taxon>Basidiomycota</taxon>
        <taxon>Pucciniomycotina</taxon>
        <taxon>Pucciniomycetes</taxon>
        <taxon>Pucciniales</taxon>
        <taxon>Pucciniaceae</taxon>
        <taxon>Puccinia</taxon>
    </lineage>
</organism>
<comment type="caution">
    <text evidence="1">The sequence shown here is derived from an EMBL/GenBank/DDBJ whole genome shotgun (WGS) entry which is preliminary data.</text>
</comment>
<dbReference type="AlphaFoldDB" id="A0A0L6VIY0"/>
<protein>
    <submittedName>
        <fullName evidence="1">Uncharacterized protein</fullName>
    </submittedName>
</protein>
<keyword evidence="2" id="KW-1185">Reference proteome</keyword>
<reference evidence="1 2" key="1">
    <citation type="submission" date="2015-08" db="EMBL/GenBank/DDBJ databases">
        <title>Next Generation Sequencing and Analysis of the Genome of Puccinia sorghi L Schw, the Causal Agent of Maize Common Rust.</title>
        <authorList>
            <person name="Rochi L."/>
            <person name="Burguener G."/>
            <person name="Darino M."/>
            <person name="Turjanski A."/>
            <person name="Kreff E."/>
            <person name="Dieguez M.J."/>
            <person name="Sacco F."/>
        </authorList>
    </citation>
    <scope>NUCLEOTIDE SEQUENCE [LARGE SCALE GENOMIC DNA]</scope>
    <source>
        <strain evidence="1 2">RO10H11247</strain>
    </source>
</reference>